<organism evidence="2 3">
    <name type="scientific">Liquidambar formosana</name>
    <name type="common">Formosan gum</name>
    <dbReference type="NCBI Taxonomy" id="63359"/>
    <lineage>
        <taxon>Eukaryota</taxon>
        <taxon>Viridiplantae</taxon>
        <taxon>Streptophyta</taxon>
        <taxon>Embryophyta</taxon>
        <taxon>Tracheophyta</taxon>
        <taxon>Spermatophyta</taxon>
        <taxon>Magnoliopsida</taxon>
        <taxon>eudicotyledons</taxon>
        <taxon>Gunneridae</taxon>
        <taxon>Pentapetalae</taxon>
        <taxon>Saxifragales</taxon>
        <taxon>Altingiaceae</taxon>
        <taxon>Liquidambar</taxon>
    </lineage>
</organism>
<sequence>MDTDNLADNGDCSDFPATGDHRSSLIFLGTSYSSAVPNAMCLIQPSNPPCKVCFQALSVLPERNPNYRLSTLDWAEDVQSEGACPEDAL</sequence>
<protein>
    <submittedName>
        <fullName evidence="2">Uncharacterized protein</fullName>
    </submittedName>
</protein>
<comment type="caution">
    <text evidence="2">The sequence shown here is derived from an EMBL/GenBank/DDBJ whole genome shotgun (WGS) entry which is preliminary data.</text>
</comment>
<dbReference type="Proteomes" id="UP001415857">
    <property type="component" value="Unassembled WGS sequence"/>
</dbReference>
<feature type="region of interest" description="Disordered" evidence="1">
    <location>
        <begin position="1"/>
        <end position="20"/>
    </location>
</feature>
<name>A0AAP0N8Z1_LIQFO</name>
<dbReference type="AlphaFoldDB" id="A0AAP0N8Z1"/>
<proteinExistence type="predicted"/>
<dbReference type="EMBL" id="JBBPBK010000016">
    <property type="protein sequence ID" value="KAK9267320.1"/>
    <property type="molecule type" value="Genomic_DNA"/>
</dbReference>
<evidence type="ECO:0000256" key="1">
    <source>
        <dbReference type="SAM" id="MobiDB-lite"/>
    </source>
</evidence>
<reference evidence="2 3" key="1">
    <citation type="journal article" date="2024" name="Plant J.">
        <title>Genome sequences and population genomics reveal climatic adaptation and genomic divergence between two closely related sweetgum species.</title>
        <authorList>
            <person name="Xu W.Q."/>
            <person name="Ren C.Q."/>
            <person name="Zhang X.Y."/>
            <person name="Comes H.P."/>
            <person name="Liu X.H."/>
            <person name="Li Y.G."/>
            <person name="Kettle C.J."/>
            <person name="Jalonen R."/>
            <person name="Gaisberger H."/>
            <person name="Ma Y.Z."/>
            <person name="Qiu Y.X."/>
        </authorList>
    </citation>
    <scope>NUCLEOTIDE SEQUENCE [LARGE SCALE GENOMIC DNA]</scope>
    <source>
        <strain evidence="2">Hangzhou</strain>
    </source>
</reference>
<gene>
    <name evidence="2" type="ORF">L1049_009744</name>
</gene>
<accession>A0AAP0N8Z1</accession>
<evidence type="ECO:0000313" key="2">
    <source>
        <dbReference type="EMBL" id="KAK9267320.1"/>
    </source>
</evidence>
<evidence type="ECO:0000313" key="3">
    <source>
        <dbReference type="Proteomes" id="UP001415857"/>
    </source>
</evidence>
<keyword evidence="3" id="KW-1185">Reference proteome</keyword>